<dbReference type="RefSeq" id="WP_216801704.1">
    <property type="nucleotide sequence ID" value="NZ_CP076723.1"/>
</dbReference>
<keyword evidence="2" id="KW-1185">Reference proteome</keyword>
<accession>A0ABX8JCZ1</accession>
<evidence type="ECO:0000313" key="2">
    <source>
        <dbReference type="Proteomes" id="UP000683557"/>
    </source>
</evidence>
<proteinExistence type="predicted"/>
<gene>
    <name evidence="1" type="ORF">KP004_07455</name>
</gene>
<dbReference type="Proteomes" id="UP000683557">
    <property type="component" value="Chromosome"/>
</dbReference>
<evidence type="ECO:0000313" key="1">
    <source>
        <dbReference type="EMBL" id="QWV95002.1"/>
    </source>
</evidence>
<protein>
    <submittedName>
        <fullName evidence="1">Uncharacterized protein</fullName>
    </submittedName>
</protein>
<reference evidence="1 2" key="1">
    <citation type="submission" date="2021-06" db="EMBL/GenBank/DDBJ databases">
        <title>Gemonas diversity in paddy soil.</title>
        <authorList>
            <person name="Liu G."/>
        </authorList>
    </citation>
    <scope>NUCLEOTIDE SEQUENCE [LARGE SCALE GENOMIC DNA]</scope>
    <source>
        <strain evidence="1 2">RG10</strain>
    </source>
</reference>
<organism evidence="1 2">
    <name type="scientific">Geomonas oryzisoli</name>
    <dbReference type="NCBI Taxonomy" id="2847992"/>
    <lineage>
        <taxon>Bacteria</taxon>
        <taxon>Pseudomonadati</taxon>
        <taxon>Thermodesulfobacteriota</taxon>
        <taxon>Desulfuromonadia</taxon>
        <taxon>Geobacterales</taxon>
        <taxon>Geobacteraceae</taxon>
        <taxon>Geomonas</taxon>
    </lineage>
</organism>
<sequence>MLHLKFDLAGRPPVFLGNCKRYYTGLSGLALFRNVADAGIALTRVKEVLDDAEQKYNAAVNFDRVAIVLRNKAFKELIDLFKKIAAYLQVVATEDDIPALLQAGLQVIAPPPKRRKSPTPASS</sequence>
<name>A0ABX8JCZ1_9BACT</name>
<dbReference type="EMBL" id="CP076723">
    <property type="protein sequence ID" value="QWV95002.1"/>
    <property type="molecule type" value="Genomic_DNA"/>
</dbReference>